<sequence>MSIIPPKRYQSEVVNKTLEIFRYAESQLQAAADEDSRRTASAFNGCVLLEAPTGAGKTLMAALIAERFAQPDHRHNAKIVWFWFTPFAGLVEQAKSALKKDFAGLRIRDLTCDRVAYSAASGDVFVTTWQSVAARNADTRKLRTSGDTSLSLDEFIPELRQADFRIGVVVDEAHHGFTKAAEAVRFYREIMRPDFTLLITATPDDADVNKFKQAAGLATLHRQSVSRRDAVDAGLIKAGIKSIAYLAPDDQKTLVDLPATALEDGWRTHNAIKTQLAALGVRMTPLMLVQVGNSGKTGTTAIEDAKTRLLALDVPEEAIAWYTADDPNDDLLAVARDESKQVLIFKMAVALGFDAPRAFTLVSLRGAKDTDFGIQVVGRILRVHPKLQARAASKTLPESLRFGYVYLADAENQTGLTHAGEKINSIQTQLSGISPYTIVVKIAGQNEVQVVQNGQTSLLSRPYTPTVWQQPGQVTESELKSVQEEIQSSSTTPLLLWPELLTPSGIKSRQQSKVSPERLPAPGYTFYPLRENSPRQFQIERLPLTTDELLKCIGARVNLSAEVLNAGLRRSVRITRRTVTDIFADHEAMVDTVQAKLSSAEIIRRAQRVLTDPGFIDPCDLHGVLLARLRTEYNEHQGIGFNEEKLARALNLILATYLHLVRIAARTCAAQFKEVVDAAVLPPQMEQLANAPRSPLNLYGVMPPDLNEPERKFAELIDADTSGTVLWWHRNEPRKPWSIGIVLPNGERYFPDFAVGVNGRTRSAGVLLVETKGGHLLNSDETLEKIAAAHKSYGSPVMLKRRDDGSFWIVRYIESRNRIEEDQAFRVENMAQY</sequence>
<evidence type="ECO:0000313" key="3">
    <source>
        <dbReference type="Proteomes" id="UP000019184"/>
    </source>
</evidence>
<dbReference type="OrthoDB" id="9804145at2"/>
<dbReference type="EMBL" id="CBTK010000223">
    <property type="protein sequence ID" value="CDH45903.1"/>
    <property type="molecule type" value="Genomic_DNA"/>
</dbReference>
<dbReference type="InterPro" id="IPR014001">
    <property type="entry name" value="Helicase_ATP-bd"/>
</dbReference>
<dbReference type="GO" id="GO:0016787">
    <property type="term" value="F:hydrolase activity"/>
    <property type="evidence" value="ECO:0007669"/>
    <property type="project" value="InterPro"/>
</dbReference>
<proteinExistence type="predicted"/>
<organism evidence="2 3">
    <name type="scientific">Candidatus Contendobacter odensis Run_B_J11</name>
    <dbReference type="NCBI Taxonomy" id="1400861"/>
    <lineage>
        <taxon>Bacteria</taxon>
        <taxon>Pseudomonadati</taxon>
        <taxon>Pseudomonadota</taxon>
        <taxon>Gammaproteobacteria</taxon>
        <taxon>Candidatus Competibacteraceae</taxon>
        <taxon>Candidatus Contendibacter</taxon>
    </lineage>
</organism>
<gene>
    <name evidence="2" type="ORF">BN874_30035</name>
</gene>
<dbReference type="AlphaFoldDB" id="A0A7U7J457"/>
<accession>A0A7U7J457</accession>
<dbReference type="GO" id="GO:0003677">
    <property type="term" value="F:DNA binding"/>
    <property type="evidence" value="ECO:0007669"/>
    <property type="project" value="InterPro"/>
</dbReference>
<dbReference type="Gene3D" id="3.40.50.300">
    <property type="entry name" value="P-loop containing nucleotide triphosphate hydrolases"/>
    <property type="match status" value="1"/>
</dbReference>
<dbReference type="InterPro" id="IPR050742">
    <property type="entry name" value="Helicase_Restrict-Modif_Enz"/>
</dbReference>
<name>A0A7U7J457_9GAMM</name>
<dbReference type="InterPro" id="IPR006935">
    <property type="entry name" value="Helicase/UvrB_N"/>
</dbReference>
<dbReference type="InterPro" id="IPR027417">
    <property type="entry name" value="P-loop_NTPase"/>
</dbReference>
<dbReference type="SMART" id="SM00487">
    <property type="entry name" value="DEXDc"/>
    <property type="match status" value="1"/>
</dbReference>
<dbReference type="Pfam" id="PF04851">
    <property type="entry name" value="ResIII"/>
    <property type="match status" value="1"/>
</dbReference>
<dbReference type="PROSITE" id="PS51192">
    <property type="entry name" value="HELICASE_ATP_BIND_1"/>
    <property type="match status" value="1"/>
</dbReference>
<evidence type="ECO:0000313" key="2">
    <source>
        <dbReference type="EMBL" id="CDH45903.1"/>
    </source>
</evidence>
<reference evidence="2 3" key="1">
    <citation type="journal article" date="2014" name="ISME J.">
        <title>Candidatus Competibacter-lineage genomes retrieved from metagenomes reveal functional metabolic diversity.</title>
        <authorList>
            <person name="McIlroy S.J."/>
            <person name="Albertsen M."/>
            <person name="Andresen E.K."/>
            <person name="Saunders A.M."/>
            <person name="Kristiansen R."/>
            <person name="Stokholm-Bjerregaard M."/>
            <person name="Nielsen K.L."/>
            <person name="Nielsen P.H."/>
        </authorList>
    </citation>
    <scope>NUCLEOTIDE SEQUENCE [LARGE SCALE GENOMIC DNA]</scope>
    <source>
        <strain evidence="2 3">Run_B_J11</strain>
    </source>
</reference>
<comment type="caution">
    <text evidence="2">The sequence shown here is derived from an EMBL/GenBank/DDBJ whole genome shotgun (WGS) entry which is preliminary data.</text>
</comment>
<dbReference type="GO" id="GO:0005524">
    <property type="term" value="F:ATP binding"/>
    <property type="evidence" value="ECO:0007669"/>
    <property type="project" value="InterPro"/>
</dbReference>
<keyword evidence="3" id="KW-1185">Reference proteome</keyword>
<evidence type="ECO:0000259" key="1">
    <source>
        <dbReference type="PROSITE" id="PS51192"/>
    </source>
</evidence>
<dbReference type="Proteomes" id="UP000019184">
    <property type="component" value="Unassembled WGS sequence"/>
</dbReference>
<dbReference type="PANTHER" id="PTHR47396:SF1">
    <property type="entry name" value="ATP-DEPENDENT HELICASE IRC3-RELATED"/>
    <property type="match status" value="1"/>
</dbReference>
<dbReference type="SUPFAM" id="SSF52540">
    <property type="entry name" value="P-loop containing nucleoside triphosphate hydrolases"/>
    <property type="match status" value="2"/>
</dbReference>
<dbReference type="GO" id="GO:0005829">
    <property type="term" value="C:cytosol"/>
    <property type="evidence" value="ECO:0007669"/>
    <property type="project" value="TreeGrafter"/>
</dbReference>
<dbReference type="RefSeq" id="WP_034434097.1">
    <property type="nucleotide sequence ID" value="NZ_CBTK010000223.1"/>
</dbReference>
<protein>
    <submittedName>
        <fullName evidence="2">Type III restriction protein res subunit</fullName>
    </submittedName>
</protein>
<feature type="domain" description="Helicase ATP-binding" evidence="1">
    <location>
        <begin position="38"/>
        <end position="221"/>
    </location>
</feature>
<dbReference type="PANTHER" id="PTHR47396">
    <property type="entry name" value="TYPE I RESTRICTION ENZYME ECOKI R PROTEIN"/>
    <property type="match status" value="1"/>
</dbReference>